<evidence type="ECO:0000256" key="1">
    <source>
        <dbReference type="ARBA" id="ARBA00000439"/>
    </source>
</evidence>
<protein>
    <recommendedName>
        <fullName evidence="4 10">4-alpha-glucanotransferase</fullName>
        <ecNumber evidence="3 10">2.4.1.25</ecNumber>
    </recommendedName>
    <alternativeName>
        <fullName evidence="8 10">Amylomaltase</fullName>
    </alternativeName>
    <alternativeName>
        <fullName evidence="9 10">Disproportionating enzyme</fullName>
    </alternativeName>
</protein>
<keyword evidence="6 10" id="KW-0808">Transferase</keyword>
<accession>A0ABY7SUX2</accession>
<dbReference type="EMBL" id="CP067134">
    <property type="protein sequence ID" value="WCR10835.1"/>
    <property type="molecule type" value="Genomic_DNA"/>
</dbReference>
<evidence type="ECO:0000313" key="12">
    <source>
        <dbReference type="EMBL" id="WCR10835.1"/>
    </source>
</evidence>
<feature type="region of interest" description="Disordered" evidence="11">
    <location>
        <begin position="560"/>
        <end position="592"/>
    </location>
</feature>
<sequence length="613" mass="66903">MTRDLERLGRDYGIPPAYTDAHGTRRRVPAATRRTMLRALGVDPEAGVPGGPPRDRRMFAPPDARCFVPPGLRRAPAWGLFCQLYELRSARNWGIGDFRDLGDLAEIAARAGADFVGINPLHALFLADPERCSPFAPSNRAFLNPLYIAVDDVPGAAPPAPALHGLRGADQVDYTRVAGLKLAALRDIFDRAPFADDAARADHEAFAAARGAALAHHATFEALSAQMVADGFGAGWQSWSDAFRRPDSAAVRDFARAHRNDIAFHVWLQWVADRQLAAVQRRARGAGMRLGLYLDLAVGEAPDGSAGWGGDTMLRGLQIGAPPDLFQTQGQNWGLAAPSPEALEAQDFAPFRDMIRAQLSHAGALRIDHAMALWQLFLIPEDTSAAQGGYLRYPMPQMLKVLAAESRAAGAVIVGEDLGSVPRGFRRVMQQANILSYRLLYFERNATGFTPPHRYPAEALACLSTHDLPTLADWWEGRDIDDRERFGLVDADISARHRVERKSERRDLLAALRDMDALEGAGDRAAAAGALPDAVLLAAHEYVARTPALLMAVRLADIAGPREPTNVPGTSDEYPNWRKRSPTPIEELEDHPLFAALSERLSRLRPRPATSPA</sequence>
<dbReference type="Pfam" id="PF02446">
    <property type="entry name" value="Glyco_hydro_77"/>
    <property type="match status" value="1"/>
</dbReference>
<evidence type="ECO:0000256" key="10">
    <source>
        <dbReference type="RuleBase" id="RU361207"/>
    </source>
</evidence>
<evidence type="ECO:0000256" key="8">
    <source>
        <dbReference type="ARBA" id="ARBA00031423"/>
    </source>
</evidence>
<dbReference type="SUPFAM" id="SSF51445">
    <property type="entry name" value="(Trans)glycosidases"/>
    <property type="match status" value="1"/>
</dbReference>
<reference evidence="12 13" key="1">
    <citation type="submission" date="2021-01" db="EMBL/GenBank/DDBJ databases">
        <title>Biogeographic distribution of Paracoccus.</title>
        <authorList>
            <person name="Hollensteiner J."/>
            <person name="Leineberger J."/>
            <person name="Brinkhoff T."/>
            <person name="Daniel R."/>
        </authorList>
    </citation>
    <scope>NUCLEOTIDE SEQUENCE [LARGE SCALE GENOMIC DNA]</scope>
    <source>
        <strain evidence="12 13">LMG25392</strain>
    </source>
</reference>
<keyword evidence="7 10" id="KW-0119">Carbohydrate metabolism</keyword>
<dbReference type="PANTHER" id="PTHR32438:SF5">
    <property type="entry name" value="4-ALPHA-GLUCANOTRANSFERASE DPE1, CHLOROPLASTIC_AMYLOPLASTIC"/>
    <property type="match status" value="1"/>
</dbReference>
<evidence type="ECO:0000256" key="6">
    <source>
        <dbReference type="ARBA" id="ARBA00022679"/>
    </source>
</evidence>
<comment type="similarity">
    <text evidence="2 10">Belongs to the disproportionating enzyme family.</text>
</comment>
<dbReference type="Proteomes" id="UP001218412">
    <property type="component" value="Chromosome"/>
</dbReference>
<dbReference type="GO" id="GO:0004134">
    <property type="term" value="F:4-alpha-glucanotransferase activity"/>
    <property type="evidence" value="ECO:0007669"/>
    <property type="project" value="UniProtKB-EC"/>
</dbReference>
<evidence type="ECO:0000313" key="13">
    <source>
        <dbReference type="Proteomes" id="UP001218412"/>
    </source>
</evidence>
<organism evidence="12 13">
    <name type="scientific">Paracoccus stylophorae</name>
    <dbReference type="NCBI Taxonomy" id="659350"/>
    <lineage>
        <taxon>Bacteria</taxon>
        <taxon>Pseudomonadati</taxon>
        <taxon>Pseudomonadota</taxon>
        <taxon>Alphaproteobacteria</taxon>
        <taxon>Rhodobacterales</taxon>
        <taxon>Paracoccaceae</taxon>
        <taxon>Paracoccus</taxon>
    </lineage>
</organism>
<name>A0ABY7SUX2_9RHOB</name>
<dbReference type="InterPro" id="IPR003385">
    <property type="entry name" value="Glyco_hydro_77"/>
</dbReference>
<keyword evidence="5 10" id="KW-0328">Glycosyltransferase</keyword>
<evidence type="ECO:0000256" key="11">
    <source>
        <dbReference type="SAM" id="MobiDB-lite"/>
    </source>
</evidence>
<evidence type="ECO:0000256" key="2">
    <source>
        <dbReference type="ARBA" id="ARBA00005684"/>
    </source>
</evidence>
<dbReference type="InterPro" id="IPR017853">
    <property type="entry name" value="GH"/>
</dbReference>
<dbReference type="EC" id="2.4.1.25" evidence="3 10"/>
<dbReference type="PANTHER" id="PTHR32438">
    <property type="entry name" value="4-ALPHA-GLUCANOTRANSFERASE DPE1, CHLOROPLASTIC/AMYLOPLASTIC"/>
    <property type="match status" value="1"/>
</dbReference>
<evidence type="ECO:0000256" key="4">
    <source>
        <dbReference type="ARBA" id="ARBA00020295"/>
    </source>
</evidence>
<evidence type="ECO:0000256" key="9">
    <source>
        <dbReference type="ARBA" id="ARBA00031501"/>
    </source>
</evidence>
<evidence type="ECO:0000256" key="5">
    <source>
        <dbReference type="ARBA" id="ARBA00022676"/>
    </source>
</evidence>
<evidence type="ECO:0000256" key="3">
    <source>
        <dbReference type="ARBA" id="ARBA00012560"/>
    </source>
</evidence>
<comment type="catalytic activity">
    <reaction evidence="1 10">
        <text>Transfers a segment of a (1-&gt;4)-alpha-D-glucan to a new position in an acceptor, which may be glucose or a (1-&gt;4)-alpha-D-glucan.</text>
        <dbReference type="EC" id="2.4.1.25"/>
    </reaction>
</comment>
<dbReference type="NCBIfam" id="TIGR00217">
    <property type="entry name" value="malQ"/>
    <property type="match status" value="1"/>
</dbReference>
<dbReference type="RefSeq" id="WP_272858918.1">
    <property type="nucleotide sequence ID" value="NZ_CP067134.1"/>
</dbReference>
<proteinExistence type="inferred from homology"/>
<keyword evidence="13" id="KW-1185">Reference proteome</keyword>
<gene>
    <name evidence="12" type="primary">malQ</name>
    <name evidence="12" type="ORF">JHW45_17685</name>
</gene>
<evidence type="ECO:0000256" key="7">
    <source>
        <dbReference type="ARBA" id="ARBA00023277"/>
    </source>
</evidence>
<dbReference type="Gene3D" id="3.20.20.80">
    <property type="entry name" value="Glycosidases"/>
    <property type="match status" value="1"/>
</dbReference>